<evidence type="ECO:0000313" key="2">
    <source>
        <dbReference type="Proteomes" id="UP000267096"/>
    </source>
</evidence>
<protein>
    <submittedName>
        <fullName evidence="1">Uncharacterized protein</fullName>
    </submittedName>
</protein>
<proteinExistence type="predicted"/>
<keyword evidence="2" id="KW-1185">Reference proteome</keyword>
<dbReference type="Proteomes" id="UP000267096">
    <property type="component" value="Unassembled WGS sequence"/>
</dbReference>
<dbReference type="EMBL" id="UYRR01013563">
    <property type="protein sequence ID" value="VDK26839.1"/>
    <property type="molecule type" value="Genomic_DNA"/>
</dbReference>
<reference evidence="1 2" key="1">
    <citation type="submission" date="2018-11" db="EMBL/GenBank/DDBJ databases">
        <authorList>
            <consortium name="Pathogen Informatics"/>
        </authorList>
    </citation>
    <scope>NUCLEOTIDE SEQUENCE [LARGE SCALE GENOMIC DNA]</scope>
</reference>
<accession>A0A3P6NTN3</accession>
<evidence type="ECO:0000313" key="1">
    <source>
        <dbReference type="EMBL" id="VDK26839.1"/>
    </source>
</evidence>
<name>A0A3P6NTN3_ANISI</name>
<gene>
    <name evidence="1" type="ORF">ASIM_LOCUS6317</name>
</gene>
<sequence length="62" mass="7033">MAPIVNSNLTKQQQEDEMLKIAKEHGGEIEAIFIDNLQKLSCLIVRQHISATRWQKVTSLSV</sequence>
<organism evidence="1 2">
    <name type="scientific">Anisakis simplex</name>
    <name type="common">Herring worm</name>
    <dbReference type="NCBI Taxonomy" id="6269"/>
    <lineage>
        <taxon>Eukaryota</taxon>
        <taxon>Metazoa</taxon>
        <taxon>Ecdysozoa</taxon>
        <taxon>Nematoda</taxon>
        <taxon>Chromadorea</taxon>
        <taxon>Rhabditida</taxon>
        <taxon>Spirurina</taxon>
        <taxon>Ascaridomorpha</taxon>
        <taxon>Ascaridoidea</taxon>
        <taxon>Anisakidae</taxon>
        <taxon>Anisakis</taxon>
        <taxon>Anisakis simplex complex</taxon>
    </lineage>
</organism>
<dbReference type="AlphaFoldDB" id="A0A3P6NTN3"/>